<dbReference type="GO" id="GO:0005634">
    <property type="term" value="C:nucleus"/>
    <property type="evidence" value="ECO:0007669"/>
    <property type="project" value="UniProtKB-SubCell"/>
</dbReference>
<dbReference type="CDD" id="cd14702">
    <property type="entry name" value="bZIP_plant_GBF1"/>
    <property type="match status" value="1"/>
</dbReference>
<dbReference type="InterPro" id="IPR045314">
    <property type="entry name" value="bZIP_plant_GBF1"/>
</dbReference>
<feature type="compositionally biased region" description="Basic and acidic residues" evidence="6">
    <location>
        <begin position="26"/>
        <end position="36"/>
    </location>
</feature>
<evidence type="ECO:0000256" key="1">
    <source>
        <dbReference type="ARBA" id="ARBA00004123"/>
    </source>
</evidence>
<feature type="domain" description="BZIP" evidence="7">
    <location>
        <begin position="146"/>
        <end position="200"/>
    </location>
</feature>
<dbReference type="PROSITE" id="PS00036">
    <property type="entry name" value="BZIP_BASIC"/>
    <property type="match status" value="1"/>
</dbReference>
<keyword evidence="4" id="KW-0804">Transcription</keyword>
<evidence type="ECO:0000256" key="5">
    <source>
        <dbReference type="ARBA" id="ARBA00023242"/>
    </source>
</evidence>
<dbReference type="OMA" id="NIWQLES"/>
<keyword evidence="5" id="KW-0539">Nucleus</keyword>
<keyword evidence="3" id="KW-0238">DNA-binding</keyword>
<dbReference type="GO" id="GO:0003700">
    <property type="term" value="F:DNA-binding transcription factor activity"/>
    <property type="evidence" value="ECO:0007669"/>
    <property type="project" value="InterPro"/>
</dbReference>
<dbReference type="GO" id="GO:0003677">
    <property type="term" value="F:DNA binding"/>
    <property type="evidence" value="ECO:0007669"/>
    <property type="project" value="UniProtKB-KW"/>
</dbReference>
<dbReference type="FunFam" id="1.20.5.170:FF:000020">
    <property type="entry name" value="BZIP transcription factor"/>
    <property type="match status" value="1"/>
</dbReference>
<sequence length="325" mass="35635">MKRSASELAFDEFLWPDITAPPTPAEDQRIRASDPPRHHQLDDCFFLNADFPADFTFDVRAREILSGLSSACGFPENLLWSADIAPNQSNLTTTTTTTATTIDSQSSICAGSPLSENKPKDNPARAVASGSDQSDYDDVEQNNPTDFRRMRRMESNRESARRSRKRKQAQLQDLESQVDQLRGENASLFKQLSSAAQQFKDAATNNRVLKSDVEALRAHVKLADEMVARGSLTSSLNHLLQTHLSLPLAMSSHGLNRLANVSPTMTIPGEEASFTGNISAAGQTATSLGQQHSLDHANNRIIDDVLSCVTDVWPPLEPHVPVVSK</sequence>
<accession>A0A7N0U7E3</accession>
<comment type="subcellular location">
    <subcellularLocation>
        <location evidence="1">Nucleus</location>
    </subcellularLocation>
</comment>
<dbReference type="EnsemblPlants" id="Kaladp0056s0062.1.v1.1">
    <property type="protein sequence ID" value="Kaladp0056s0062.1.v1.1"/>
    <property type="gene ID" value="Kaladp0056s0062.v1.1"/>
</dbReference>
<dbReference type="SMART" id="SM00338">
    <property type="entry name" value="BRLZ"/>
    <property type="match status" value="1"/>
</dbReference>
<feature type="compositionally biased region" description="Basic and acidic residues" evidence="6">
    <location>
        <begin position="146"/>
        <end position="161"/>
    </location>
</feature>
<dbReference type="SUPFAM" id="SSF57959">
    <property type="entry name" value="Leucine zipper domain"/>
    <property type="match status" value="1"/>
</dbReference>
<reference evidence="8" key="1">
    <citation type="submission" date="2021-01" db="UniProtKB">
        <authorList>
            <consortium name="EnsemblPlants"/>
        </authorList>
    </citation>
    <scope>IDENTIFICATION</scope>
</reference>
<name>A0A7N0U7E3_KALFE</name>
<evidence type="ECO:0000259" key="7">
    <source>
        <dbReference type="PROSITE" id="PS50217"/>
    </source>
</evidence>
<evidence type="ECO:0000256" key="2">
    <source>
        <dbReference type="ARBA" id="ARBA00023015"/>
    </source>
</evidence>
<dbReference type="Gramene" id="Kaladp0056s0062.1.v1.1">
    <property type="protein sequence ID" value="Kaladp0056s0062.1.v1.1"/>
    <property type="gene ID" value="Kaladp0056s0062.v1.1"/>
</dbReference>
<dbReference type="InterPro" id="IPR004827">
    <property type="entry name" value="bZIP"/>
</dbReference>
<feature type="region of interest" description="Disordered" evidence="6">
    <location>
        <begin position="17"/>
        <end position="36"/>
    </location>
</feature>
<dbReference type="Proteomes" id="UP000594263">
    <property type="component" value="Unplaced"/>
</dbReference>
<protein>
    <recommendedName>
        <fullName evidence="7">BZIP domain-containing protein</fullName>
    </recommendedName>
</protein>
<dbReference type="Pfam" id="PF00170">
    <property type="entry name" value="bZIP_1"/>
    <property type="match status" value="1"/>
</dbReference>
<dbReference type="AlphaFoldDB" id="A0A7N0U7E3"/>
<dbReference type="PROSITE" id="PS50217">
    <property type="entry name" value="BZIP"/>
    <property type="match status" value="1"/>
</dbReference>
<evidence type="ECO:0000313" key="8">
    <source>
        <dbReference type="EnsemblPlants" id="Kaladp0056s0062.1.v1.1"/>
    </source>
</evidence>
<dbReference type="PANTHER" id="PTHR47693">
    <property type="entry name" value="BZIP TRANSCRIPTION FACTOR RISBZ3-RELATED"/>
    <property type="match status" value="1"/>
</dbReference>
<dbReference type="PANTHER" id="PTHR47693:SF1">
    <property type="entry name" value="BZIP TRANSCRIPTION FACTOR RISBZ3"/>
    <property type="match status" value="1"/>
</dbReference>
<organism evidence="8 9">
    <name type="scientific">Kalanchoe fedtschenkoi</name>
    <name type="common">Lavender scallops</name>
    <name type="synonym">South American air plant</name>
    <dbReference type="NCBI Taxonomy" id="63787"/>
    <lineage>
        <taxon>Eukaryota</taxon>
        <taxon>Viridiplantae</taxon>
        <taxon>Streptophyta</taxon>
        <taxon>Embryophyta</taxon>
        <taxon>Tracheophyta</taxon>
        <taxon>Spermatophyta</taxon>
        <taxon>Magnoliopsida</taxon>
        <taxon>eudicotyledons</taxon>
        <taxon>Gunneridae</taxon>
        <taxon>Pentapetalae</taxon>
        <taxon>Saxifragales</taxon>
        <taxon>Crassulaceae</taxon>
        <taxon>Kalanchoe</taxon>
    </lineage>
</organism>
<dbReference type="GO" id="GO:0046983">
    <property type="term" value="F:protein dimerization activity"/>
    <property type="evidence" value="ECO:0007669"/>
    <property type="project" value="UniProtKB-ARBA"/>
</dbReference>
<evidence type="ECO:0000256" key="3">
    <source>
        <dbReference type="ARBA" id="ARBA00023125"/>
    </source>
</evidence>
<evidence type="ECO:0000256" key="6">
    <source>
        <dbReference type="SAM" id="MobiDB-lite"/>
    </source>
</evidence>
<dbReference type="InterPro" id="IPR046347">
    <property type="entry name" value="bZIP_sf"/>
</dbReference>
<feature type="region of interest" description="Disordered" evidence="6">
    <location>
        <begin position="107"/>
        <end position="175"/>
    </location>
</feature>
<dbReference type="InterPro" id="IPR044168">
    <property type="entry name" value="RISBZ3/4/5"/>
</dbReference>
<keyword evidence="9" id="KW-1185">Reference proteome</keyword>
<dbReference type="Gene3D" id="1.20.5.170">
    <property type="match status" value="1"/>
</dbReference>
<evidence type="ECO:0000256" key="4">
    <source>
        <dbReference type="ARBA" id="ARBA00023163"/>
    </source>
</evidence>
<keyword evidence="2" id="KW-0805">Transcription regulation</keyword>
<proteinExistence type="predicted"/>
<evidence type="ECO:0000313" key="9">
    <source>
        <dbReference type="Proteomes" id="UP000594263"/>
    </source>
</evidence>